<name>A0A843TYM0_COLES</name>
<reference evidence="1" key="1">
    <citation type="submission" date="2017-07" db="EMBL/GenBank/DDBJ databases">
        <title>Taro Niue Genome Assembly and Annotation.</title>
        <authorList>
            <person name="Atibalentja N."/>
            <person name="Keating K."/>
            <person name="Fields C.J."/>
        </authorList>
    </citation>
    <scope>NUCLEOTIDE SEQUENCE</scope>
    <source>
        <strain evidence="1">Niue_2</strain>
        <tissue evidence="1">Leaf</tissue>
    </source>
</reference>
<dbReference type="EMBL" id="NMUH01000372">
    <property type="protein sequence ID" value="MQL77912.1"/>
    <property type="molecule type" value="Genomic_DNA"/>
</dbReference>
<keyword evidence="2" id="KW-1185">Reference proteome</keyword>
<comment type="caution">
    <text evidence="1">The sequence shown here is derived from an EMBL/GenBank/DDBJ whole genome shotgun (WGS) entry which is preliminary data.</text>
</comment>
<gene>
    <name evidence="1" type="ORF">Taro_010337</name>
</gene>
<evidence type="ECO:0000313" key="2">
    <source>
        <dbReference type="Proteomes" id="UP000652761"/>
    </source>
</evidence>
<dbReference type="AlphaFoldDB" id="A0A843TYM0"/>
<evidence type="ECO:0000313" key="1">
    <source>
        <dbReference type="EMBL" id="MQL77912.1"/>
    </source>
</evidence>
<dbReference type="Proteomes" id="UP000652761">
    <property type="component" value="Unassembled WGS sequence"/>
</dbReference>
<organism evidence="1 2">
    <name type="scientific">Colocasia esculenta</name>
    <name type="common">Wild taro</name>
    <name type="synonym">Arum esculentum</name>
    <dbReference type="NCBI Taxonomy" id="4460"/>
    <lineage>
        <taxon>Eukaryota</taxon>
        <taxon>Viridiplantae</taxon>
        <taxon>Streptophyta</taxon>
        <taxon>Embryophyta</taxon>
        <taxon>Tracheophyta</taxon>
        <taxon>Spermatophyta</taxon>
        <taxon>Magnoliopsida</taxon>
        <taxon>Liliopsida</taxon>
        <taxon>Araceae</taxon>
        <taxon>Aroideae</taxon>
        <taxon>Colocasieae</taxon>
        <taxon>Colocasia</taxon>
    </lineage>
</organism>
<sequence>MSLKLWGQNPWDKRNQSMNSDLAQSAAIQHFMFKAARKSDPARFPELGIENRPMDSDRAQSVAVRQFMFNAAQESDPAALPGLRSRDP</sequence>
<accession>A0A843TYM0</accession>
<protein>
    <submittedName>
        <fullName evidence="1">Uncharacterized protein</fullName>
    </submittedName>
</protein>
<proteinExistence type="predicted"/>